<feature type="non-terminal residue" evidence="1">
    <location>
        <position position="1"/>
    </location>
</feature>
<evidence type="ECO:0000313" key="1">
    <source>
        <dbReference type="EMBL" id="MES1922693.1"/>
    </source>
</evidence>
<proteinExistence type="predicted"/>
<dbReference type="EMBL" id="JBDODL010003452">
    <property type="protein sequence ID" value="MES1922693.1"/>
    <property type="molecule type" value="Genomic_DNA"/>
</dbReference>
<keyword evidence="2" id="KW-1185">Reference proteome</keyword>
<organism evidence="1 2">
    <name type="scientific">Bonamia ostreae</name>
    <dbReference type="NCBI Taxonomy" id="126728"/>
    <lineage>
        <taxon>Eukaryota</taxon>
        <taxon>Sar</taxon>
        <taxon>Rhizaria</taxon>
        <taxon>Endomyxa</taxon>
        <taxon>Ascetosporea</taxon>
        <taxon>Haplosporida</taxon>
        <taxon>Bonamia</taxon>
    </lineage>
</organism>
<comment type="caution">
    <text evidence="1">The sequence shown here is derived from an EMBL/GenBank/DDBJ whole genome shotgun (WGS) entry which is preliminary data.</text>
</comment>
<accession>A0ABV2ASP8</accession>
<protein>
    <submittedName>
        <fullName evidence="1">Uncharacterized protein</fullName>
    </submittedName>
</protein>
<reference evidence="1 2" key="1">
    <citation type="journal article" date="2024" name="BMC Biol.">
        <title>Comparative genomics of Ascetosporea gives new insight into the evolutionary basis for animal parasitism in Rhizaria.</title>
        <authorList>
            <person name="Hiltunen Thoren M."/>
            <person name="Onut-Brannstrom I."/>
            <person name="Alfjorden A."/>
            <person name="Peckova H."/>
            <person name="Swords F."/>
            <person name="Hooper C."/>
            <person name="Holzer A.S."/>
            <person name="Bass D."/>
            <person name="Burki F."/>
        </authorList>
    </citation>
    <scope>NUCLEOTIDE SEQUENCE [LARGE SCALE GENOMIC DNA]</scope>
    <source>
        <strain evidence="1">20-A016</strain>
    </source>
</reference>
<name>A0ABV2ASP8_9EUKA</name>
<evidence type="ECO:0000313" key="2">
    <source>
        <dbReference type="Proteomes" id="UP001439008"/>
    </source>
</evidence>
<dbReference type="Proteomes" id="UP001439008">
    <property type="component" value="Unassembled WGS sequence"/>
</dbReference>
<gene>
    <name evidence="1" type="ORF">MHBO_004217</name>
</gene>
<sequence>VDHSHIPGVSLILKKCLHIEHLNDGKEVFFEGGDSGSGVFVLVEDIDPTKTRLYPLGILFGLSTNDTALACPLENVLSTLNVSIV</sequence>